<dbReference type="InterPro" id="IPR053215">
    <property type="entry name" value="TKL_Ser/Thr_kinase"/>
</dbReference>
<evidence type="ECO:0000256" key="2">
    <source>
        <dbReference type="SAM" id="SignalP"/>
    </source>
</evidence>
<keyword evidence="5" id="KW-1185">Reference proteome</keyword>
<feature type="chain" id="PRO_5046737282" description="Protein kinase domain-containing protein" evidence="2">
    <location>
        <begin position="18"/>
        <end position="727"/>
    </location>
</feature>
<keyword evidence="2" id="KW-0732">Signal</keyword>
<feature type="domain" description="Protein kinase" evidence="3">
    <location>
        <begin position="433"/>
        <end position="727"/>
    </location>
</feature>
<gene>
    <name evidence="4" type="ORF">ENUP19_0014G0035</name>
</gene>
<name>A0ABQ0D8F3_9EUKA</name>
<dbReference type="InterPro" id="IPR001245">
    <property type="entry name" value="Ser-Thr/Tyr_kinase_cat_dom"/>
</dbReference>
<evidence type="ECO:0000256" key="1">
    <source>
        <dbReference type="SAM" id="Phobius"/>
    </source>
</evidence>
<feature type="signal peptide" evidence="2">
    <location>
        <begin position="1"/>
        <end position="17"/>
    </location>
</feature>
<evidence type="ECO:0000313" key="5">
    <source>
        <dbReference type="Proteomes" id="UP001628156"/>
    </source>
</evidence>
<dbReference type="Gene3D" id="1.10.510.10">
    <property type="entry name" value="Transferase(Phosphotransferase) domain 1"/>
    <property type="match status" value="1"/>
</dbReference>
<dbReference type="EMBL" id="BAAFRS010000014">
    <property type="protein sequence ID" value="GAB1219143.1"/>
    <property type="molecule type" value="Genomic_DNA"/>
</dbReference>
<protein>
    <recommendedName>
        <fullName evidence="3">Protein kinase domain-containing protein</fullName>
    </recommendedName>
</protein>
<evidence type="ECO:0000259" key="3">
    <source>
        <dbReference type="PROSITE" id="PS50011"/>
    </source>
</evidence>
<accession>A0ABQ0D8F3</accession>
<dbReference type="SMART" id="SM00220">
    <property type="entry name" value="S_TKc"/>
    <property type="match status" value="1"/>
</dbReference>
<keyword evidence="1" id="KW-0812">Transmembrane</keyword>
<dbReference type="SUPFAM" id="SSF56112">
    <property type="entry name" value="Protein kinase-like (PK-like)"/>
    <property type="match status" value="1"/>
</dbReference>
<evidence type="ECO:0000313" key="4">
    <source>
        <dbReference type="EMBL" id="GAB1219143.1"/>
    </source>
</evidence>
<dbReference type="PANTHER" id="PTHR45756:SF1">
    <property type="entry name" value="PROTEIN KINASE DOMAIN CONTAINING PROTEIN"/>
    <property type="match status" value="1"/>
</dbReference>
<dbReference type="InterPro" id="IPR000719">
    <property type="entry name" value="Prot_kinase_dom"/>
</dbReference>
<dbReference type="Pfam" id="PF07714">
    <property type="entry name" value="PK_Tyr_Ser-Thr"/>
    <property type="match status" value="1"/>
</dbReference>
<dbReference type="InterPro" id="IPR011009">
    <property type="entry name" value="Kinase-like_dom_sf"/>
</dbReference>
<dbReference type="PROSITE" id="PS50011">
    <property type="entry name" value="PROTEIN_KINASE_DOM"/>
    <property type="match status" value="1"/>
</dbReference>
<keyword evidence="1" id="KW-1133">Transmembrane helix</keyword>
<organism evidence="4 5">
    <name type="scientific">Entamoeba nuttalli</name>
    <dbReference type="NCBI Taxonomy" id="412467"/>
    <lineage>
        <taxon>Eukaryota</taxon>
        <taxon>Amoebozoa</taxon>
        <taxon>Evosea</taxon>
        <taxon>Archamoebae</taxon>
        <taxon>Mastigamoebida</taxon>
        <taxon>Entamoebidae</taxon>
        <taxon>Entamoeba</taxon>
    </lineage>
</organism>
<dbReference type="PANTHER" id="PTHR45756">
    <property type="entry name" value="PALMITOYLTRANSFERASE"/>
    <property type="match status" value="1"/>
</dbReference>
<proteinExistence type="predicted"/>
<feature type="transmembrane region" description="Helical" evidence="1">
    <location>
        <begin position="387"/>
        <end position="409"/>
    </location>
</feature>
<dbReference type="Proteomes" id="UP001628156">
    <property type="component" value="Unassembled WGS sequence"/>
</dbReference>
<sequence>MIYLLLLSVSFATLVNVTFNPSMNRVIIHTYIDEYGEYPYTFITSHLINDSNSYSLDGILPFAETIQLTLTTREGITRPNVVQSNTTVIAVHNKVFEIYDISKQPAYLITTREQDFDKDSDMTLVHRKQGDIIFLCKKSLLNEYNIHLQHQLSTNIWCGKSISGGNEMIAVKGNRSNVNLYEIDKIKGELYYYGSVSYPYSETFNYDPIRMNKFNVLYAPITGLNRLQVNSPNDFYRNGETIIIPFYNSINNSVLYNPTGSQIIYTYGSLIIIGTPFINKGTNYNSGGAIIYYDYYLTDQPIRFKKLWEYSGNSSSQFAGWSVGIRSGYVFIGGAINTNEKGIIQKEIMINITEVLKDYCVGQQCSCPKGYIFYNNNCMVSLDTNHMILTLSCITVGIIIFIIILIILLDGYNKALQETGISGTSFTISPSEIQLNGNVCENQIFNIFITNRESNSITLFINSHKCCINVETTEILIPPRSTQKCSINIIPLCSRATIDILIGQNENDYIELPVSFISNEDNIYCSDDLLITTENELAINKYPPFSFMLSKEIINRFEFSQNSNFLVPIKKCCIHPNLIIMTDHFHTICSSDNILNILLDVAKGLDELHKNNFIHQNITLDSFVVDSFGNGKLSDYWIPTLLTTSIYTPPEVLNGLPFTKSGDVFSFAIACILSSGGSVGSIPFSINNVSFPALLENWKDLLTQMLNPNYQLRPDISSIVLSWSKKI</sequence>
<comment type="caution">
    <text evidence="4">The sequence shown here is derived from an EMBL/GenBank/DDBJ whole genome shotgun (WGS) entry which is preliminary data.</text>
</comment>
<reference evidence="4 5" key="1">
    <citation type="journal article" date="2019" name="PLoS Negl. Trop. Dis.">
        <title>Whole genome sequencing of Entamoeba nuttalli reveals mammalian host-related molecular signatures and a novel octapeptide-repeat surface protein.</title>
        <authorList>
            <person name="Tanaka M."/>
            <person name="Makiuchi T."/>
            <person name="Komiyama T."/>
            <person name="Shiina T."/>
            <person name="Osaki K."/>
            <person name="Tachibana H."/>
        </authorList>
    </citation>
    <scope>NUCLEOTIDE SEQUENCE [LARGE SCALE GENOMIC DNA]</scope>
    <source>
        <strain evidence="4 5">P19-061405</strain>
    </source>
</reference>
<keyword evidence="1" id="KW-0472">Membrane</keyword>